<evidence type="ECO:0000313" key="1">
    <source>
        <dbReference type="EMBL" id="NKX51453.1"/>
    </source>
</evidence>
<evidence type="ECO:0000313" key="2">
    <source>
        <dbReference type="Proteomes" id="UP000523795"/>
    </source>
</evidence>
<feature type="non-terminal residue" evidence="1">
    <location>
        <position position="50"/>
    </location>
</feature>
<dbReference type="Proteomes" id="UP000523795">
    <property type="component" value="Unassembled WGS sequence"/>
</dbReference>
<dbReference type="InterPro" id="IPR042100">
    <property type="entry name" value="Bug_dom1"/>
</dbReference>
<feature type="non-terminal residue" evidence="1">
    <location>
        <position position="1"/>
    </location>
</feature>
<protein>
    <submittedName>
        <fullName evidence="1">Tripartite tricarboxylate transporter substrate binding protein</fullName>
    </submittedName>
</protein>
<keyword evidence="2" id="KW-1185">Reference proteome</keyword>
<sequence length="50" mass="4991">LGVAMPVVNKPGANGALALKEVQGKPADGYELATLNASLITITPLAVSES</sequence>
<organism evidence="1 2">
    <name type="scientific">Arthrobacter deserti</name>
    <dbReference type="NCBI Taxonomy" id="1742687"/>
    <lineage>
        <taxon>Bacteria</taxon>
        <taxon>Bacillati</taxon>
        <taxon>Actinomycetota</taxon>
        <taxon>Actinomycetes</taxon>
        <taxon>Micrococcales</taxon>
        <taxon>Micrococcaceae</taxon>
        <taxon>Arthrobacter</taxon>
    </lineage>
</organism>
<proteinExistence type="predicted"/>
<reference evidence="1 2" key="1">
    <citation type="submission" date="2020-04" db="EMBL/GenBank/DDBJ databases">
        <authorList>
            <person name="Liu S."/>
        </authorList>
    </citation>
    <scope>NUCLEOTIDE SEQUENCE [LARGE SCALE GENOMIC DNA]</scope>
    <source>
        <strain evidence="1 2">CGMCC 1.15091</strain>
    </source>
</reference>
<comment type="caution">
    <text evidence="1">The sequence shown here is derived from an EMBL/GenBank/DDBJ whole genome shotgun (WGS) entry which is preliminary data.</text>
</comment>
<dbReference type="Gene3D" id="3.40.190.150">
    <property type="entry name" value="Bordetella uptake gene, domain 1"/>
    <property type="match status" value="1"/>
</dbReference>
<dbReference type="EMBL" id="JAAZSR010000233">
    <property type="protein sequence ID" value="NKX51453.1"/>
    <property type="molecule type" value="Genomic_DNA"/>
</dbReference>
<accession>A0ABX1JR17</accession>
<gene>
    <name evidence="1" type="ORF">HER39_12920</name>
</gene>
<name>A0ABX1JR17_9MICC</name>